<dbReference type="EMBL" id="BDRX01000028">
    <property type="protein sequence ID" value="GBF91957.1"/>
    <property type="molecule type" value="Genomic_DNA"/>
</dbReference>
<organism evidence="3 4">
    <name type="scientific">Raphidocelis subcapitata</name>
    <dbReference type="NCBI Taxonomy" id="307507"/>
    <lineage>
        <taxon>Eukaryota</taxon>
        <taxon>Viridiplantae</taxon>
        <taxon>Chlorophyta</taxon>
        <taxon>core chlorophytes</taxon>
        <taxon>Chlorophyceae</taxon>
        <taxon>CS clade</taxon>
        <taxon>Sphaeropleales</taxon>
        <taxon>Selenastraceae</taxon>
        <taxon>Raphidocelis</taxon>
    </lineage>
</organism>
<reference evidence="3 4" key="1">
    <citation type="journal article" date="2018" name="Sci. Rep.">
        <title>Raphidocelis subcapitata (=Pseudokirchneriella subcapitata) provides an insight into genome evolution and environmental adaptations in the Sphaeropleales.</title>
        <authorList>
            <person name="Suzuki S."/>
            <person name="Yamaguchi H."/>
            <person name="Nakajima N."/>
            <person name="Kawachi M."/>
        </authorList>
    </citation>
    <scope>NUCLEOTIDE SEQUENCE [LARGE SCALE GENOMIC DNA]</scope>
    <source>
        <strain evidence="3 4">NIES-35</strain>
    </source>
</reference>
<sequence length="475" mass="49896">MAVARAEDDLGLGTALVKALAQLPSGALKPAQGGGVGTNAASPFDPSIPFDLNLACPFIASTNSVNTTEACGFVGLLEALIGLSYSNICKDKSSTGTGPSQVQPPTAGTDGSPAPAPLQAQKLPLAASLEASVADLMKKEGGTYSFLWIAIRNLYAFNTCSAPNGGALTTYLIPSGYTAVTPANAPADAAPGVTYVAQFPEEPKRPFMAIFKKNDTMFVVIRGTGSVFEWKTNFEYDRVKSAVFYTNPADKFPGSKFKGETHRGWTRLFQVVWPDIASALSKEVASGGVKRVVFTGHSQGAAVASLSAFAATKYLKHLKVKDATVEAVVFASPLPGNSKFAKSIASAFNMRNIAFQTDIISKLPCQSSKRDKTKALPACDAPPALVATKTSKKTTVLDYQPLPGSIIIKAASMPIQQDKWAKTNMVMLSTAATDVRAAHFCSFSCFLSTQSQGLIGNSCDLEGNAPAPNTPCVLL</sequence>
<dbReference type="InterPro" id="IPR051218">
    <property type="entry name" value="Sec_MonoDiacylglyc_Lipase"/>
</dbReference>
<dbReference type="SUPFAM" id="SSF53474">
    <property type="entry name" value="alpha/beta-Hydrolases"/>
    <property type="match status" value="1"/>
</dbReference>
<name>A0A2V0P428_9CHLO</name>
<comment type="caution">
    <text evidence="3">The sequence shown here is derived from an EMBL/GenBank/DDBJ whole genome shotgun (WGS) entry which is preliminary data.</text>
</comment>
<dbReference type="CDD" id="cd00519">
    <property type="entry name" value="Lipase_3"/>
    <property type="match status" value="1"/>
</dbReference>
<dbReference type="Gene3D" id="3.40.50.1820">
    <property type="entry name" value="alpha/beta hydrolase"/>
    <property type="match status" value="1"/>
</dbReference>
<feature type="compositionally biased region" description="Polar residues" evidence="1">
    <location>
        <begin position="94"/>
        <end position="106"/>
    </location>
</feature>
<dbReference type="GO" id="GO:0006629">
    <property type="term" value="P:lipid metabolic process"/>
    <property type="evidence" value="ECO:0007669"/>
    <property type="project" value="InterPro"/>
</dbReference>
<dbReference type="AlphaFoldDB" id="A0A2V0P428"/>
<evidence type="ECO:0000256" key="1">
    <source>
        <dbReference type="SAM" id="MobiDB-lite"/>
    </source>
</evidence>
<dbReference type="OrthoDB" id="508212at2759"/>
<accession>A0A2V0P428</accession>
<feature type="domain" description="Fungal lipase-type" evidence="2">
    <location>
        <begin position="218"/>
        <end position="366"/>
    </location>
</feature>
<dbReference type="InterPro" id="IPR029058">
    <property type="entry name" value="AB_hydrolase_fold"/>
</dbReference>
<proteinExistence type="predicted"/>
<feature type="region of interest" description="Disordered" evidence="1">
    <location>
        <begin position="94"/>
        <end position="117"/>
    </location>
</feature>
<protein>
    <recommendedName>
        <fullName evidence="2">Fungal lipase-type domain-containing protein</fullName>
    </recommendedName>
</protein>
<gene>
    <name evidence="3" type="ORF">Rsub_04681</name>
</gene>
<dbReference type="PANTHER" id="PTHR45856">
    <property type="entry name" value="ALPHA/BETA-HYDROLASES SUPERFAMILY PROTEIN"/>
    <property type="match status" value="1"/>
</dbReference>
<keyword evidence="4" id="KW-1185">Reference proteome</keyword>
<evidence type="ECO:0000313" key="4">
    <source>
        <dbReference type="Proteomes" id="UP000247498"/>
    </source>
</evidence>
<dbReference type="PANTHER" id="PTHR45856:SF24">
    <property type="entry name" value="FUNGAL LIPASE-LIKE DOMAIN-CONTAINING PROTEIN"/>
    <property type="match status" value="1"/>
</dbReference>
<dbReference type="InterPro" id="IPR002921">
    <property type="entry name" value="Fungal_lipase-type"/>
</dbReference>
<dbReference type="Pfam" id="PF01764">
    <property type="entry name" value="Lipase_3"/>
    <property type="match status" value="1"/>
</dbReference>
<dbReference type="Proteomes" id="UP000247498">
    <property type="component" value="Unassembled WGS sequence"/>
</dbReference>
<evidence type="ECO:0000259" key="2">
    <source>
        <dbReference type="Pfam" id="PF01764"/>
    </source>
</evidence>
<evidence type="ECO:0000313" key="3">
    <source>
        <dbReference type="EMBL" id="GBF91957.1"/>
    </source>
</evidence>
<dbReference type="InParanoid" id="A0A2V0P428"/>